<sequence length="265" mass="27584">MSAIGSVSTAASVLRRNPTILLVGVLFVALSEVTILLDVYVGPMAQLLAYPLSFLVTPFLLGGIITLIDEGLDGSTQLGSFVRGGKENYVSMLGATVLFGLIVIGASVVSGILLVIVGVGTAAGGGGALGIGIGVVFLSVSMTLLMMFLQFYDAAIVVSDAQAIESIPHSVRLVWNNFISVVGFSIVFFVSQLIGQGPGIALFLSAVEVTETGETVIASESTLYLSIAVTIVLGTVMLAYAYTYFITYYRSILEDESPSSSVTAD</sequence>
<name>A0A1I3REI5_9EURY</name>
<feature type="transmembrane region" description="Helical" evidence="1">
    <location>
        <begin position="20"/>
        <end position="41"/>
    </location>
</feature>
<dbReference type="AlphaFoldDB" id="A0A1I3REI5"/>
<keyword evidence="1" id="KW-1133">Transmembrane helix</keyword>
<feature type="transmembrane region" description="Helical" evidence="1">
    <location>
        <begin position="129"/>
        <end position="152"/>
    </location>
</feature>
<proteinExistence type="predicted"/>
<dbReference type="OrthoDB" id="241125at2157"/>
<protein>
    <recommendedName>
        <fullName evidence="2">DUF7847 domain-containing protein</fullName>
    </recommendedName>
</protein>
<feature type="domain" description="DUF7847" evidence="2">
    <location>
        <begin position="1"/>
        <end position="251"/>
    </location>
</feature>
<dbReference type="Proteomes" id="UP000182829">
    <property type="component" value="Unassembled WGS sequence"/>
</dbReference>
<organism evidence="3 4">
    <name type="scientific">Natronobacterium gregoryi</name>
    <dbReference type="NCBI Taxonomy" id="44930"/>
    <lineage>
        <taxon>Archaea</taxon>
        <taxon>Methanobacteriati</taxon>
        <taxon>Methanobacteriota</taxon>
        <taxon>Stenosarchaea group</taxon>
        <taxon>Halobacteria</taxon>
        <taxon>Halobacteriales</taxon>
        <taxon>Natrialbaceae</taxon>
        <taxon>Natronobacterium</taxon>
    </lineage>
</organism>
<accession>A0A1I3REI5</accession>
<feature type="transmembrane region" description="Helical" evidence="1">
    <location>
        <begin position="47"/>
        <end position="68"/>
    </location>
</feature>
<feature type="transmembrane region" description="Helical" evidence="1">
    <location>
        <begin position="89"/>
        <end position="117"/>
    </location>
</feature>
<dbReference type="OMA" id="QFFGHAI"/>
<feature type="transmembrane region" description="Helical" evidence="1">
    <location>
        <begin position="223"/>
        <end position="245"/>
    </location>
</feature>
<gene>
    <name evidence="3" type="ORF">SAMN05443661_12941</name>
</gene>
<evidence type="ECO:0000259" key="2">
    <source>
        <dbReference type="Pfam" id="PF25231"/>
    </source>
</evidence>
<dbReference type="GeneID" id="14210069"/>
<dbReference type="Pfam" id="PF25231">
    <property type="entry name" value="DUF7847"/>
    <property type="match status" value="1"/>
</dbReference>
<keyword evidence="1" id="KW-0812">Transmembrane</keyword>
<evidence type="ECO:0000313" key="4">
    <source>
        <dbReference type="Proteomes" id="UP000182829"/>
    </source>
</evidence>
<evidence type="ECO:0000256" key="1">
    <source>
        <dbReference type="SAM" id="Phobius"/>
    </source>
</evidence>
<evidence type="ECO:0000313" key="3">
    <source>
        <dbReference type="EMBL" id="SFJ43771.1"/>
    </source>
</evidence>
<dbReference type="RefSeq" id="WP_005580317.1">
    <property type="nucleotide sequence ID" value="NZ_FORO01000029.1"/>
</dbReference>
<dbReference type="EMBL" id="FORO01000029">
    <property type="protein sequence ID" value="SFJ43771.1"/>
    <property type="molecule type" value="Genomic_DNA"/>
</dbReference>
<reference evidence="3 4" key="1">
    <citation type="submission" date="2016-10" db="EMBL/GenBank/DDBJ databases">
        <authorList>
            <person name="de Groot N.N."/>
        </authorList>
    </citation>
    <scope>NUCLEOTIDE SEQUENCE [LARGE SCALE GENOMIC DNA]</scope>
    <source>
        <strain evidence="3 4">SP2</strain>
    </source>
</reference>
<feature type="transmembrane region" description="Helical" evidence="1">
    <location>
        <begin position="173"/>
        <end position="194"/>
    </location>
</feature>
<keyword evidence="1" id="KW-0472">Membrane</keyword>
<dbReference type="InterPro" id="IPR057169">
    <property type="entry name" value="DUF7847"/>
</dbReference>